<dbReference type="InterPro" id="IPR050090">
    <property type="entry name" value="Tyrosine_recombinase_XerCD"/>
</dbReference>
<feature type="domain" description="Tyr recombinase" evidence="4">
    <location>
        <begin position="168"/>
        <end position="366"/>
    </location>
</feature>
<dbReference type="Gene3D" id="1.10.443.10">
    <property type="entry name" value="Intergrase catalytic core"/>
    <property type="match status" value="1"/>
</dbReference>
<evidence type="ECO:0000259" key="4">
    <source>
        <dbReference type="PROSITE" id="PS51898"/>
    </source>
</evidence>
<evidence type="ECO:0000256" key="3">
    <source>
        <dbReference type="ARBA" id="ARBA00023172"/>
    </source>
</evidence>
<keyword evidence="3" id="KW-0233">DNA recombination</keyword>
<dbReference type="RefSeq" id="WP_308703923.1">
    <property type="nucleotide sequence ID" value="NZ_AP027463.1"/>
</dbReference>
<evidence type="ECO:0000313" key="6">
    <source>
        <dbReference type="Proteomes" id="UP001227831"/>
    </source>
</evidence>
<dbReference type="InterPro" id="IPR011010">
    <property type="entry name" value="DNA_brk_join_enz"/>
</dbReference>
<name>A0ABU1ABA0_9LACO</name>
<sequence length="381" mass="44843">MNNIQVKKATNDIEVRYVVTRNAIPIPSVALWLDWESMRSPLTGKAYAYCICSFFRFLDKYQLDFRKDVTRSTIEEYLKQLIFASTPVTQIKSQIPYKGLQKHLTAIKNLYKWLESEHEIIQSPTKSLHSSTRYAQNYNKTKMLYGQIHDYKIDNTFLNRVYYHEPRKYIKWYTNEEITIISQHFTNIRDKAMFLVSIETGMRIGELCGLKLDNFDRYEKSLTVERDNNVENLAYAKTSNRTNYISSDLTHLLSEYLIEVRNKIPKNTGYLFVNYHGAYRGNPVSPTNFLSILKRAARRGGIDPKLFRTHSGRSTRAQKLIELMRNDPDSGVTMAFILEDMGWSSERSTKPYIKRYSLQQKQQILSGLQKRYDLSLEEWYE</sequence>
<dbReference type="PANTHER" id="PTHR30349:SF41">
    <property type="entry name" value="INTEGRASE_RECOMBINASE PROTEIN MJ0367-RELATED"/>
    <property type="match status" value="1"/>
</dbReference>
<dbReference type="PROSITE" id="PS51898">
    <property type="entry name" value="TYR_RECOMBINASE"/>
    <property type="match status" value="1"/>
</dbReference>
<evidence type="ECO:0000256" key="2">
    <source>
        <dbReference type="ARBA" id="ARBA00023125"/>
    </source>
</evidence>
<keyword evidence="2" id="KW-0238">DNA-binding</keyword>
<dbReference type="InterPro" id="IPR010998">
    <property type="entry name" value="Integrase_recombinase_N"/>
</dbReference>
<organism evidence="5 6">
    <name type="scientific">Lactiplantibacillus brownii</name>
    <dbReference type="NCBI Taxonomy" id="3069269"/>
    <lineage>
        <taxon>Bacteria</taxon>
        <taxon>Bacillati</taxon>
        <taxon>Bacillota</taxon>
        <taxon>Bacilli</taxon>
        <taxon>Lactobacillales</taxon>
        <taxon>Lactobacillaceae</taxon>
        <taxon>Lactiplantibacillus</taxon>
    </lineage>
</organism>
<protein>
    <submittedName>
        <fullName evidence="5">Tyrosine-type recombinase/integrase</fullName>
    </submittedName>
</protein>
<accession>A0ABU1ABA0</accession>
<dbReference type="PANTHER" id="PTHR30349">
    <property type="entry name" value="PHAGE INTEGRASE-RELATED"/>
    <property type="match status" value="1"/>
</dbReference>
<keyword evidence="6" id="KW-1185">Reference proteome</keyword>
<dbReference type="Pfam" id="PF00589">
    <property type="entry name" value="Phage_integrase"/>
    <property type="match status" value="1"/>
</dbReference>
<comment type="caution">
    <text evidence="5">The sequence shown here is derived from an EMBL/GenBank/DDBJ whole genome shotgun (WGS) entry which is preliminary data.</text>
</comment>
<comment type="similarity">
    <text evidence="1">Belongs to the 'phage' integrase family.</text>
</comment>
<dbReference type="InterPro" id="IPR013762">
    <property type="entry name" value="Integrase-like_cat_sf"/>
</dbReference>
<dbReference type="SUPFAM" id="SSF56349">
    <property type="entry name" value="DNA breaking-rejoining enzymes"/>
    <property type="match status" value="1"/>
</dbReference>
<evidence type="ECO:0000256" key="1">
    <source>
        <dbReference type="ARBA" id="ARBA00008857"/>
    </source>
</evidence>
<dbReference type="Gene3D" id="1.10.150.130">
    <property type="match status" value="1"/>
</dbReference>
<dbReference type="InterPro" id="IPR002104">
    <property type="entry name" value="Integrase_catalytic"/>
</dbReference>
<gene>
    <name evidence="5" type="ORF">RA086_11490</name>
</gene>
<dbReference type="EMBL" id="JAVCWF010000001">
    <property type="protein sequence ID" value="MDQ7938232.1"/>
    <property type="molecule type" value="Genomic_DNA"/>
</dbReference>
<dbReference type="Proteomes" id="UP001227831">
    <property type="component" value="Unassembled WGS sequence"/>
</dbReference>
<evidence type="ECO:0000313" key="5">
    <source>
        <dbReference type="EMBL" id="MDQ7938232.1"/>
    </source>
</evidence>
<reference evidence="5 6" key="1">
    <citation type="journal article" date="2023" name="Int. J. Syst. Evol. Microbiol.">
        <title>Lactiplantibacillus brownii sp. nov., a novel psychrotolerant species isolated from sauerkraut.</title>
        <authorList>
            <person name="Heng Y.C."/>
            <person name="Silvaraju S."/>
            <person name="Lee J.K.Y."/>
            <person name="Kittelmann S."/>
        </authorList>
    </citation>
    <scope>NUCLEOTIDE SEQUENCE [LARGE SCALE GENOMIC DNA]</scope>
    <source>
        <strain evidence="5 6">WILCCON 0030</strain>
    </source>
</reference>
<proteinExistence type="inferred from homology"/>